<dbReference type="AlphaFoldDB" id="A0A1E3A5L3"/>
<evidence type="ECO:0000313" key="1">
    <source>
        <dbReference type="EMBL" id="ODM04040.1"/>
    </source>
</evidence>
<comment type="caution">
    <text evidence="1">The sequence shown here is derived from an EMBL/GenBank/DDBJ whole genome shotgun (WGS) entry which is preliminary data.</text>
</comment>
<evidence type="ECO:0000313" key="2">
    <source>
        <dbReference type="EMBL" id="ODM09982.1"/>
    </source>
</evidence>
<gene>
    <name evidence="2" type="ORF">BEH84_04350</name>
    <name evidence="1" type="ORF">BEI61_04843</name>
</gene>
<proteinExistence type="predicted"/>
<reference evidence="3 4" key="1">
    <citation type="submission" date="2016-07" db="EMBL/GenBank/DDBJ databases">
        <title>Characterization of isolates of Eisenbergiella tayi derived from blood cultures, using whole genome sequencing.</title>
        <authorList>
            <person name="Burdz T."/>
            <person name="Wiebe D."/>
            <person name="Huynh C."/>
            <person name="Bernard K."/>
        </authorList>
    </citation>
    <scope>NUCLEOTIDE SEQUENCE [LARGE SCALE GENOMIC DNA]</scope>
    <source>
        <strain evidence="1 3">NML 110608</strain>
        <strain evidence="2 4">NML 120489</strain>
    </source>
</reference>
<dbReference type="EMBL" id="MCGH01000003">
    <property type="protein sequence ID" value="ODM04040.1"/>
    <property type="molecule type" value="Genomic_DNA"/>
</dbReference>
<protein>
    <submittedName>
        <fullName evidence="1">Uncharacterized protein</fullName>
    </submittedName>
</protein>
<evidence type="ECO:0000313" key="4">
    <source>
        <dbReference type="Proteomes" id="UP000095003"/>
    </source>
</evidence>
<organism evidence="1 3">
    <name type="scientific">Eisenbergiella tayi</name>
    <dbReference type="NCBI Taxonomy" id="1432052"/>
    <lineage>
        <taxon>Bacteria</taxon>
        <taxon>Bacillati</taxon>
        <taxon>Bacillota</taxon>
        <taxon>Clostridia</taxon>
        <taxon>Lachnospirales</taxon>
        <taxon>Lachnospiraceae</taxon>
        <taxon>Eisenbergiella</taxon>
    </lineage>
</organism>
<evidence type="ECO:0000313" key="3">
    <source>
        <dbReference type="Proteomes" id="UP000094067"/>
    </source>
</evidence>
<name>A0A1E3A5L3_9FIRM</name>
<dbReference type="Proteomes" id="UP000095003">
    <property type="component" value="Unassembled WGS sequence"/>
</dbReference>
<dbReference type="Proteomes" id="UP000094067">
    <property type="component" value="Unassembled WGS sequence"/>
</dbReference>
<sequence length="44" mass="5008">MVLTLTYKAGTFRPLPFYCSELAGISGNMEQMDIGTEEQEESYR</sequence>
<accession>A0A1E3A5L3</accession>
<dbReference type="EMBL" id="MCGI01000004">
    <property type="protein sequence ID" value="ODM09982.1"/>
    <property type="molecule type" value="Genomic_DNA"/>
</dbReference>